<comment type="caution">
    <text evidence="2">The sequence shown here is derived from an EMBL/GenBank/DDBJ whole genome shotgun (WGS) entry which is preliminary data.</text>
</comment>
<organism evidence="2 3">
    <name type="scientific">Austropuccinia psidii MF-1</name>
    <dbReference type="NCBI Taxonomy" id="1389203"/>
    <lineage>
        <taxon>Eukaryota</taxon>
        <taxon>Fungi</taxon>
        <taxon>Dikarya</taxon>
        <taxon>Basidiomycota</taxon>
        <taxon>Pucciniomycotina</taxon>
        <taxon>Pucciniomycetes</taxon>
        <taxon>Pucciniales</taxon>
        <taxon>Sphaerophragmiaceae</taxon>
        <taxon>Austropuccinia</taxon>
    </lineage>
</organism>
<name>A0A9Q3GN82_9BASI</name>
<reference evidence="2" key="1">
    <citation type="submission" date="2021-03" db="EMBL/GenBank/DDBJ databases">
        <title>Draft genome sequence of rust myrtle Austropuccinia psidii MF-1, a brazilian biotype.</title>
        <authorList>
            <person name="Quecine M.C."/>
            <person name="Pachon D.M.R."/>
            <person name="Bonatelli M.L."/>
            <person name="Correr F.H."/>
            <person name="Franceschini L.M."/>
            <person name="Leite T.F."/>
            <person name="Margarido G.R.A."/>
            <person name="Almeida C.A."/>
            <person name="Ferrarezi J.A."/>
            <person name="Labate C.A."/>
        </authorList>
    </citation>
    <scope>NUCLEOTIDE SEQUENCE</scope>
    <source>
        <strain evidence="2">MF-1</strain>
    </source>
</reference>
<evidence type="ECO:0000313" key="3">
    <source>
        <dbReference type="Proteomes" id="UP000765509"/>
    </source>
</evidence>
<evidence type="ECO:0000256" key="1">
    <source>
        <dbReference type="SAM" id="MobiDB-lite"/>
    </source>
</evidence>
<feature type="compositionally biased region" description="Polar residues" evidence="1">
    <location>
        <begin position="66"/>
        <end position="76"/>
    </location>
</feature>
<keyword evidence="3" id="KW-1185">Reference proteome</keyword>
<feature type="region of interest" description="Disordered" evidence="1">
    <location>
        <begin position="1"/>
        <end position="87"/>
    </location>
</feature>
<dbReference type="Proteomes" id="UP000765509">
    <property type="component" value="Unassembled WGS sequence"/>
</dbReference>
<dbReference type="EMBL" id="AVOT02003556">
    <property type="protein sequence ID" value="MBW0473843.1"/>
    <property type="molecule type" value="Genomic_DNA"/>
</dbReference>
<proteinExistence type="predicted"/>
<feature type="compositionally biased region" description="Basic and acidic residues" evidence="1">
    <location>
        <begin position="1"/>
        <end position="23"/>
    </location>
</feature>
<dbReference type="AlphaFoldDB" id="A0A9Q3GN82"/>
<sequence length="87" mass="10033">MSSVHLRDVGIPRNQPEEREGLFRSRRRGFGQDSEWQDTQEDHSHTPIHLSIQQRPQNRGLEIHESSTSALPTTPRSVPMKHVKQEG</sequence>
<accession>A0A9Q3GN82</accession>
<protein>
    <submittedName>
        <fullName evidence="2">Uncharacterized protein</fullName>
    </submittedName>
</protein>
<gene>
    <name evidence="2" type="ORF">O181_013558</name>
</gene>
<evidence type="ECO:0000313" key="2">
    <source>
        <dbReference type="EMBL" id="MBW0473843.1"/>
    </source>
</evidence>